<protein>
    <submittedName>
        <fullName evidence="5">Dimethylaniline monooxygenase N-oxide-forming 3</fullName>
    </submittedName>
</protein>
<evidence type="ECO:0000256" key="1">
    <source>
        <dbReference type="ARBA" id="ARBA00010139"/>
    </source>
</evidence>
<evidence type="ECO:0000313" key="6">
    <source>
        <dbReference type="Proteomes" id="UP000241890"/>
    </source>
</evidence>
<evidence type="ECO:0000256" key="4">
    <source>
        <dbReference type="ARBA" id="ARBA00023002"/>
    </source>
</evidence>
<organism evidence="5 6">
    <name type="scientific">Hondaea fermentalgiana</name>
    <dbReference type="NCBI Taxonomy" id="2315210"/>
    <lineage>
        <taxon>Eukaryota</taxon>
        <taxon>Sar</taxon>
        <taxon>Stramenopiles</taxon>
        <taxon>Bigyra</taxon>
        <taxon>Labyrinthulomycetes</taxon>
        <taxon>Thraustochytrida</taxon>
        <taxon>Thraustochytriidae</taxon>
        <taxon>Hondaea</taxon>
    </lineage>
</organism>
<dbReference type="SUPFAM" id="SSF51905">
    <property type="entry name" value="FAD/NAD(P)-binding domain"/>
    <property type="match status" value="2"/>
</dbReference>
<dbReference type="PANTHER" id="PTHR42877:SF4">
    <property type="entry name" value="FAD_NAD(P)-BINDING DOMAIN-CONTAINING PROTEIN-RELATED"/>
    <property type="match status" value="1"/>
</dbReference>
<accession>A0A2R5GH88</accession>
<dbReference type="InterPro" id="IPR020946">
    <property type="entry name" value="Flavin_mOase-like"/>
</dbReference>
<evidence type="ECO:0000313" key="5">
    <source>
        <dbReference type="EMBL" id="GBG30276.1"/>
    </source>
</evidence>
<dbReference type="Pfam" id="PF00743">
    <property type="entry name" value="FMO-like"/>
    <property type="match status" value="1"/>
</dbReference>
<dbReference type="EMBL" id="BEYU01000074">
    <property type="protein sequence ID" value="GBG30276.1"/>
    <property type="molecule type" value="Genomic_DNA"/>
</dbReference>
<sequence length="544" mass="60401">MDAQKVALGAAAAVSVGALASAQNAWKAAALRESALNRSLGLKAEDIVIIGCGISGICMGIKLKEAGIPFVIIEKESDIGGTWFLNRYYGAACDVPAHLYSFSFMRKMDWSVPYAPQKEIHAYLTSVVEKYDLRKHIRFNTALDHAEWAEDEKRWHMALSDGSVLEPRFMINCIGALHYANIPNVPGVESFEGDAFHTAEWRDDYDFRGKRVALIGSAASAVQVAPELARQASKLTILQRTPNWISPRTMGVLPREKYSDFQKWLFTNVPGAELLHRGSIYMLLEAYFMLGVFDKSGPAQAVAQKIIRDSMHHELRGRPDLIEKVVPKFNVGCKRICRTDEFLPTLRRDNVELIAAGLGRVEPDGVVDANGDKHEADVIVYATGFKVGSLGLARITGANGFSVTGSDIAENAVEAYLGTSINKMPNSFMLLGPNTGLGHNSIIAMIESQANYTTRMISEAIDNGIERVEVKPASVSKYYDWVWKKFEKRVWTKDCGSWYLNKDGKVFSLWPESTLTYFRMLDRAPSLLHDYDVAYKSGAQPARL</sequence>
<gene>
    <name evidence="5" type="ORF">FCC1311_064952</name>
</gene>
<dbReference type="InParanoid" id="A0A2R5GH88"/>
<comment type="caution">
    <text evidence="5">The sequence shown here is derived from an EMBL/GenBank/DDBJ whole genome shotgun (WGS) entry which is preliminary data.</text>
</comment>
<comment type="similarity">
    <text evidence="1">Belongs to the FAD-binding monooxygenase family.</text>
</comment>
<dbReference type="PRINTS" id="PR00469">
    <property type="entry name" value="PNDRDTASEII"/>
</dbReference>
<dbReference type="PANTHER" id="PTHR42877">
    <property type="entry name" value="L-ORNITHINE N(5)-MONOOXYGENASE-RELATED"/>
    <property type="match status" value="1"/>
</dbReference>
<dbReference type="Gene3D" id="3.50.50.60">
    <property type="entry name" value="FAD/NAD(P)-binding domain"/>
    <property type="match status" value="2"/>
</dbReference>
<dbReference type="GO" id="GO:0050660">
    <property type="term" value="F:flavin adenine dinucleotide binding"/>
    <property type="evidence" value="ECO:0007669"/>
    <property type="project" value="InterPro"/>
</dbReference>
<dbReference type="GO" id="GO:0050661">
    <property type="term" value="F:NADP binding"/>
    <property type="evidence" value="ECO:0007669"/>
    <property type="project" value="InterPro"/>
</dbReference>
<dbReference type="InterPro" id="IPR036188">
    <property type="entry name" value="FAD/NAD-bd_sf"/>
</dbReference>
<reference evidence="5 6" key="1">
    <citation type="submission" date="2017-12" db="EMBL/GenBank/DDBJ databases">
        <title>Sequencing, de novo assembly and annotation of complete genome of a new Thraustochytrid species, strain FCC1311.</title>
        <authorList>
            <person name="Sedici K."/>
            <person name="Godart F."/>
            <person name="Aiese Cigliano R."/>
            <person name="Sanseverino W."/>
            <person name="Barakat M."/>
            <person name="Ortet P."/>
            <person name="Marechal E."/>
            <person name="Cagnac O."/>
            <person name="Amato A."/>
        </authorList>
    </citation>
    <scope>NUCLEOTIDE SEQUENCE [LARGE SCALE GENOMIC DNA]</scope>
</reference>
<proteinExistence type="inferred from homology"/>
<dbReference type="OrthoDB" id="66881at2759"/>
<evidence type="ECO:0000256" key="2">
    <source>
        <dbReference type="ARBA" id="ARBA00022630"/>
    </source>
</evidence>
<dbReference type="Proteomes" id="UP000241890">
    <property type="component" value="Unassembled WGS sequence"/>
</dbReference>
<evidence type="ECO:0000256" key="3">
    <source>
        <dbReference type="ARBA" id="ARBA00022827"/>
    </source>
</evidence>
<dbReference type="InterPro" id="IPR051209">
    <property type="entry name" value="FAD-bind_Monooxygenase_sf"/>
</dbReference>
<dbReference type="GO" id="GO:0004499">
    <property type="term" value="F:N,N-dimethylaniline monooxygenase activity"/>
    <property type="evidence" value="ECO:0007669"/>
    <property type="project" value="InterPro"/>
</dbReference>
<keyword evidence="6" id="KW-1185">Reference proteome</keyword>
<keyword evidence="5" id="KW-0503">Monooxygenase</keyword>
<keyword evidence="2" id="KW-0285">Flavoprotein</keyword>
<keyword evidence="3" id="KW-0274">FAD</keyword>
<keyword evidence="4" id="KW-0560">Oxidoreductase</keyword>
<dbReference type="AlphaFoldDB" id="A0A2R5GH88"/>
<name>A0A2R5GH88_9STRA</name>